<dbReference type="PANTHER" id="PTHR43617">
    <property type="entry name" value="L-AMINO ACID N-ACETYLTRANSFERASE"/>
    <property type="match status" value="1"/>
</dbReference>
<keyword evidence="3" id="KW-1185">Reference proteome</keyword>
<dbReference type="PANTHER" id="PTHR43617:SF33">
    <property type="entry name" value="SPORE COAT POLYSACCHARIDE BIOSYNTHESIS PROTEIN SPSD"/>
    <property type="match status" value="1"/>
</dbReference>
<evidence type="ECO:0000313" key="3">
    <source>
        <dbReference type="Proteomes" id="UP000276443"/>
    </source>
</evidence>
<keyword evidence="2" id="KW-0808">Transferase</keyword>
<dbReference type="Proteomes" id="UP000276443">
    <property type="component" value="Unassembled WGS sequence"/>
</dbReference>
<dbReference type="Pfam" id="PF00583">
    <property type="entry name" value="Acetyltransf_1"/>
    <property type="match status" value="1"/>
</dbReference>
<dbReference type="SUPFAM" id="SSF55729">
    <property type="entry name" value="Acyl-CoA N-acyltransferases (Nat)"/>
    <property type="match status" value="1"/>
</dbReference>
<protein>
    <submittedName>
        <fullName evidence="2">Spermine/spermidine N-acetyltransferase</fullName>
    </submittedName>
</protein>
<sequence>MKGLTVVSIYMKKCTLDDLYELQDISRETFYETFKDQNSEENMKAYLDKAFHLGELQKELSNESSEFFFVYVDHQLAGYLKVNVDDAQSENMDDDSFEIERIYIKNGYQGHGLGKYLLNQAIEMTLERHKTKVWLGVWEENDHAIQVYKRIGFVQTGAHTFYMGDEEQTDFIIEKSLDRN</sequence>
<dbReference type="CDD" id="cd04301">
    <property type="entry name" value="NAT_SF"/>
    <property type="match status" value="1"/>
</dbReference>
<dbReference type="PROSITE" id="PS51186">
    <property type="entry name" value="GNAT"/>
    <property type="match status" value="1"/>
</dbReference>
<dbReference type="InterPro" id="IPR016181">
    <property type="entry name" value="Acyl_CoA_acyltransferase"/>
</dbReference>
<dbReference type="InterPro" id="IPR050276">
    <property type="entry name" value="MshD_Acetyltransferase"/>
</dbReference>
<feature type="domain" description="N-acetyltransferase" evidence="1">
    <location>
        <begin position="9"/>
        <end position="178"/>
    </location>
</feature>
<dbReference type="GO" id="GO:0016747">
    <property type="term" value="F:acyltransferase activity, transferring groups other than amino-acyl groups"/>
    <property type="evidence" value="ECO:0007669"/>
    <property type="project" value="InterPro"/>
</dbReference>
<dbReference type="EMBL" id="RKRF01000010">
    <property type="protein sequence ID" value="RPF52227.1"/>
    <property type="molecule type" value="Genomic_DNA"/>
</dbReference>
<proteinExistence type="predicted"/>
<gene>
    <name evidence="2" type="ORF">EDC24_2219</name>
</gene>
<dbReference type="AlphaFoldDB" id="A0A3N5B4M2"/>
<name>A0A3N5B4M2_9BACI</name>
<dbReference type="InterPro" id="IPR000182">
    <property type="entry name" value="GNAT_dom"/>
</dbReference>
<reference evidence="2 3" key="1">
    <citation type="submission" date="2018-11" db="EMBL/GenBank/DDBJ databases">
        <title>Genomic Encyclopedia of Type Strains, Phase IV (KMG-IV): sequencing the most valuable type-strain genomes for metagenomic binning, comparative biology and taxonomic classification.</title>
        <authorList>
            <person name="Goeker M."/>
        </authorList>
    </citation>
    <scope>NUCLEOTIDE SEQUENCE [LARGE SCALE GENOMIC DNA]</scope>
    <source>
        <strain evidence="2 3">DSM 18090</strain>
    </source>
</reference>
<dbReference type="Gene3D" id="3.40.630.30">
    <property type="match status" value="1"/>
</dbReference>
<accession>A0A3N5B4M2</accession>
<organism evidence="2 3">
    <name type="scientific">Aquisalibacillus elongatus</name>
    <dbReference type="NCBI Taxonomy" id="485577"/>
    <lineage>
        <taxon>Bacteria</taxon>
        <taxon>Bacillati</taxon>
        <taxon>Bacillota</taxon>
        <taxon>Bacilli</taxon>
        <taxon>Bacillales</taxon>
        <taxon>Bacillaceae</taxon>
        <taxon>Aquisalibacillus</taxon>
    </lineage>
</organism>
<evidence type="ECO:0000313" key="2">
    <source>
        <dbReference type="EMBL" id="RPF52227.1"/>
    </source>
</evidence>
<evidence type="ECO:0000259" key="1">
    <source>
        <dbReference type="PROSITE" id="PS51186"/>
    </source>
</evidence>
<comment type="caution">
    <text evidence="2">The sequence shown here is derived from an EMBL/GenBank/DDBJ whole genome shotgun (WGS) entry which is preliminary data.</text>
</comment>